<sequence>MSNLEARPKPLLCAERLEAARPMAQVIEPRDVPLGGIRAMTVRRTLPTRDRSLIGAWCFLDHYGPDDVALTGGMKVPPHPHTGLQTVSWLFSGEVEHKDSAGHQAMVRPGELNLMTAGRGINHSEFSTPETTILHGVQLWTALPDAHRFTDPGFEHYVPKPVTGPGYELRVFLGSLAGDESPVRTFSPLLGAEVTVCAGSTAVFATNIDFEHGVLIDAGTAQVAGREVQPGQLAYLAPGMNRLEITAGDSASRLLLLGGKPLGESITMWWNFIGRSHDEIEHFRSAWQELLEEDAVSRHSRLDAVSRHSRPEGGSRHDDLVEPAAAVRRDPAPAQFGGLVGADALPAPELPNVTLKPRR</sequence>
<feature type="domain" description="Pirin N-terminal" evidence="4">
    <location>
        <begin position="41"/>
        <end position="140"/>
    </location>
</feature>
<dbReference type="PANTHER" id="PTHR13903:SF8">
    <property type="entry name" value="PIRIN"/>
    <property type="match status" value="1"/>
</dbReference>
<dbReference type="RefSeq" id="WP_349638718.1">
    <property type="nucleotide sequence ID" value="NZ_CP090958.1"/>
</dbReference>
<dbReference type="InterPro" id="IPR014710">
    <property type="entry name" value="RmlC-like_jellyroll"/>
</dbReference>
<dbReference type="EMBL" id="CP090958">
    <property type="protein sequence ID" value="WGW11922.1"/>
    <property type="molecule type" value="Genomic_DNA"/>
</dbReference>
<evidence type="ECO:0000256" key="1">
    <source>
        <dbReference type="ARBA" id="ARBA00008416"/>
    </source>
</evidence>
<keyword evidence="7" id="KW-1185">Reference proteome</keyword>
<evidence type="ECO:0000256" key="3">
    <source>
        <dbReference type="SAM" id="MobiDB-lite"/>
    </source>
</evidence>
<evidence type="ECO:0000259" key="5">
    <source>
        <dbReference type="Pfam" id="PF05726"/>
    </source>
</evidence>
<dbReference type="InterPro" id="IPR003829">
    <property type="entry name" value="Pirin_N_dom"/>
</dbReference>
<reference evidence="6 7" key="1">
    <citation type="submission" date="2023-05" db="EMBL/GenBank/DDBJ databases">
        <title>Lithophilousrod everest ZFBP1038 complete genpme.</title>
        <authorList>
            <person name="Tian M."/>
        </authorList>
    </citation>
    <scope>NUCLEOTIDE SEQUENCE [LARGE SCALE GENOMIC DNA]</scope>
    <source>
        <strain evidence="6 7">ZFBP1038</strain>
    </source>
</reference>
<dbReference type="CDD" id="cd02909">
    <property type="entry name" value="cupin_pirin_N"/>
    <property type="match status" value="1"/>
</dbReference>
<protein>
    <submittedName>
        <fullName evidence="6">Pirin family protein</fullName>
    </submittedName>
</protein>
<dbReference type="InterPro" id="IPR008778">
    <property type="entry name" value="Pirin_C_dom"/>
</dbReference>
<proteinExistence type="inferred from homology"/>
<dbReference type="PANTHER" id="PTHR13903">
    <property type="entry name" value="PIRIN-RELATED"/>
    <property type="match status" value="1"/>
</dbReference>
<evidence type="ECO:0000313" key="7">
    <source>
        <dbReference type="Proteomes" id="UP001209083"/>
    </source>
</evidence>
<dbReference type="Gene3D" id="2.60.120.10">
    <property type="entry name" value="Jelly Rolls"/>
    <property type="match status" value="1"/>
</dbReference>
<dbReference type="InterPro" id="IPR012093">
    <property type="entry name" value="Pirin"/>
</dbReference>
<comment type="similarity">
    <text evidence="1 2">Belongs to the pirin family.</text>
</comment>
<name>A0ABY8QSJ7_9MICO</name>
<feature type="region of interest" description="Disordered" evidence="3">
    <location>
        <begin position="338"/>
        <end position="359"/>
    </location>
</feature>
<organism evidence="6 7">
    <name type="scientific">Saxibacter everestensis</name>
    <dbReference type="NCBI Taxonomy" id="2909229"/>
    <lineage>
        <taxon>Bacteria</taxon>
        <taxon>Bacillati</taxon>
        <taxon>Actinomycetota</taxon>
        <taxon>Actinomycetes</taxon>
        <taxon>Micrococcales</taxon>
        <taxon>Brevibacteriaceae</taxon>
        <taxon>Saxibacter</taxon>
    </lineage>
</organism>
<dbReference type="Pfam" id="PF02678">
    <property type="entry name" value="Pirin"/>
    <property type="match status" value="1"/>
</dbReference>
<dbReference type="Pfam" id="PF05726">
    <property type="entry name" value="Pirin_C"/>
    <property type="match status" value="1"/>
</dbReference>
<evidence type="ECO:0000256" key="2">
    <source>
        <dbReference type="RuleBase" id="RU003457"/>
    </source>
</evidence>
<evidence type="ECO:0000259" key="4">
    <source>
        <dbReference type="Pfam" id="PF02678"/>
    </source>
</evidence>
<gene>
    <name evidence="6" type="ORF">LWF01_17825</name>
</gene>
<evidence type="ECO:0000313" key="6">
    <source>
        <dbReference type="EMBL" id="WGW11922.1"/>
    </source>
</evidence>
<feature type="domain" description="Pirin C-terminal" evidence="5">
    <location>
        <begin position="193"/>
        <end position="289"/>
    </location>
</feature>
<accession>A0ABY8QSJ7</accession>
<dbReference type="InterPro" id="IPR011051">
    <property type="entry name" value="RmlC_Cupin_sf"/>
</dbReference>
<dbReference type="Proteomes" id="UP001209083">
    <property type="component" value="Chromosome"/>
</dbReference>
<dbReference type="SUPFAM" id="SSF51182">
    <property type="entry name" value="RmlC-like cupins"/>
    <property type="match status" value="1"/>
</dbReference>